<accession>A0A381Y5W7</accession>
<organism evidence="1">
    <name type="scientific">marine metagenome</name>
    <dbReference type="NCBI Taxonomy" id="408172"/>
    <lineage>
        <taxon>unclassified sequences</taxon>
        <taxon>metagenomes</taxon>
        <taxon>ecological metagenomes</taxon>
    </lineage>
</organism>
<reference evidence="1" key="1">
    <citation type="submission" date="2018-05" db="EMBL/GenBank/DDBJ databases">
        <authorList>
            <person name="Lanie J.A."/>
            <person name="Ng W.-L."/>
            <person name="Kazmierczak K.M."/>
            <person name="Andrzejewski T.M."/>
            <person name="Davidsen T.M."/>
            <person name="Wayne K.J."/>
            <person name="Tettelin H."/>
            <person name="Glass J.I."/>
            <person name="Rusch D."/>
            <person name="Podicherti R."/>
            <person name="Tsui H.-C.T."/>
            <person name="Winkler M.E."/>
        </authorList>
    </citation>
    <scope>NUCLEOTIDE SEQUENCE</scope>
</reference>
<evidence type="ECO:0000313" key="1">
    <source>
        <dbReference type="EMBL" id="SVA71787.1"/>
    </source>
</evidence>
<proteinExistence type="predicted"/>
<protein>
    <submittedName>
        <fullName evidence="1">Uncharacterized protein</fullName>
    </submittedName>
</protein>
<dbReference type="AlphaFoldDB" id="A0A381Y5W7"/>
<name>A0A381Y5W7_9ZZZZ</name>
<gene>
    <name evidence="1" type="ORF">METZ01_LOCUS124641</name>
</gene>
<sequence length="569" mass="63788">MDHDDRSLLGRLNRRCRDLRAPEVVMAPARMGAARPTRYSFTRTLLRSAVRQGWLADRVELDLDAEGRGRAIYRVEARGHEVHFVAFTDTLDESTHTDRVVAEAWEITAALVDGPLSEEFLAELARSVPLQENGRLDPRVLVLTRGNRSVRFYEYLVDCLADGQQPESDRVADAGYIMRSTAFYGNGKFGMRSFLGYPDAHPLSAPYRAQFLTAWLFRELSYDSVEHCARARGGDSAVPFEAGWRRFFGLGNATGLGLVPYLFKHPQVLNSWVGVRELALANVRALEGTEERVATLRRWIAKAHAHFSGIGGDDRPPWLGPRSLAAEIERISEHFDSVASRPQPFDALSRWAEGQGDETCEMAVSLLIELDEGLADEEVDELLLVDERIDYDPAMLVGDLRRVLESRFGWIDEMDLRGPDADHYWWVISDNTEEPRRAERRAVDPAHREVTIDVALQVAGLRRLLADASDDTTLATLLVGNLGHEAAVRRVLGSDVPYGEPRDNACGAEFLPLELQRFQLAMYGLDNFAPKSTDWLRVTLFQGAPRIGELAAPATDEWVWPTAPREVSP</sequence>
<dbReference type="EMBL" id="UINC01017347">
    <property type="protein sequence ID" value="SVA71787.1"/>
    <property type="molecule type" value="Genomic_DNA"/>
</dbReference>